<proteinExistence type="inferred from homology"/>
<feature type="domain" description="CRISPR type III-associated protein" evidence="5">
    <location>
        <begin position="10"/>
        <end position="197"/>
    </location>
</feature>
<gene>
    <name evidence="7" type="primary">csm4</name>
    <name evidence="7" type="ORF">H9735_05415</name>
</gene>
<protein>
    <recommendedName>
        <fullName evidence="2">CRISPR system Cms protein Csm4</fullName>
    </recommendedName>
</protein>
<dbReference type="GO" id="GO:0003723">
    <property type="term" value="F:RNA binding"/>
    <property type="evidence" value="ECO:0007669"/>
    <property type="project" value="UniProtKB-KW"/>
</dbReference>
<comment type="similarity">
    <text evidence="1">Belongs to the CRISPR-associated Csm4 family.</text>
</comment>
<reference evidence="7" key="2">
    <citation type="submission" date="2021-04" db="EMBL/GenBank/DDBJ databases">
        <authorList>
            <person name="Gilroy R."/>
        </authorList>
    </citation>
    <scope>NUCLEOTIDE SEQUENCE</scope>
    <source>
        <strain evidence="7">CHK191-13928</strain>
    </source>
</reference>
<dbReference type="InterPro" id="IPR040932">
    <property type="entry name" value="Csm4_C"/>
</dbReference>
<dbReference type="GO" id="GO:0051607">
    <property type="term" value="P:defense response to virus"/>
    <property type="evidence" value="ECO:0007669"/>
    <property type="project" value="UniProtKB-KW"/>
</dbReference>
<comment type="caution">
    <text evidence="7">The sequence shown here is derived from an EMBL/GenBank/DDBJ whole genome shotgun (WGS) entry which is preliminary data.</text>
</comment>
<evidence type="ECO:0000313" key="8">
    <source>
        <dbReference type="Proteomes" id="UP000886721"/>
    </source>
</evidence>
<evidence type="ECO:0000259" key="5">
    <source>
        <dbReference type="Pfam" id="PF03787"/>
    </source>
</evidence>
<dbReference type="EMBL" id="DXEM01000015">
    <property type="protein sequence ID" value="HIX67551.1"/>
    <property type="molecule type" value="Genomic_DNA"/>
</dbReference>
<evidence type="ECO:0000256" key="3">
    <source>
        <dbReference type="ARBA" id="ARBA00022884"/>
    </source>
</evidence>
<feature type="domain" description="Csm4 C-terminal" evidence="6">
    <location>
        <begin position="217"/>
        <end position="305"/>
    </location>
</feature>
<evidence type="ECO:0000256" key="1">
    <source>
        <dbReference type="ARBA" id="ARBA00005772"/>
    </source>
</evidence>
<dbReference type="InterPro" id="IPR005510">
    <property type="entry name" value="Csm4"/>
</dbReference>
<keyword evidence="4" id="KW-0051">Antiviral defense</keyword>
<name>A0A9D1WV05_9FIRM</name>
<dbReference type="Pfam" id="PF17953">
    <property type="entry name" value="Csm4_C"/>
    <property type="match status" value="1"/>
</dbReference>
<evidence type="ECO:0000256" key="4">
    <source>
        <dbReference type="ARBA" id="ARBA00023118"/>
    </source>
</evidence>
<evidence type="ECO:0000259" key="6">
    <source>
        <dbReference type="Pfam" id="PF17953"/>
    </source>
</evidence>
<organism evidence="7 8">
    <name type="scientific">Candidatus Anaerostipes excrementavium</name>
    <dbReference type="NCBI Taxonomy" id="2838463"/>
    <lineage>
        <taxon>Bacteria</taxon>
        <taxon>Bacillati</taxon>
        <taxon>Bacillota</taxon>
        <taxon>Clostridia</taxon>
        <taxon>Lachnospirales</taxon>
        <taxon>Lachnospiraceae</taxon>
        <taxon>Anaerostipes</taxon>
    </lineage>
</organism>
<dbReference type="NCBIfam" id="TIGR01903">
    <property type="entry name" value="cas5_csm4"/>
    <property type="match status" value="1"/>
</dbReference>
<dbReference type="Proteomes" id="UP000886721">
    <property type="component" value="Unassembled WGS sequence"/>
</dbReference>
<reference evidence="7" key="1">
    <citation type="journal article" date="2021" name="PeerJ">
        <title>Extensive microbial diversity within the chicken gut microbiome revealed by metagenomics and culture.</title>
        <authorList>
            <person name="Gilroy R."/>
            <person name="Ravi A."/>
            <person name="Getino M."/>
            <person name="Pursley I."/>
            <person name="Horton D.L."/>
            <person name="Alikhan N.F."/>
            <person name="Baker D."/>
            <person name="Gharbi K."/>
            <person name="Hall N."/>
            <person name="Watson M."/>
            <person name="Adriaenssens E.M."/>
            <person name="Foster-Nyarko E."/>
            <person name="Jarju S."/>
            <person name="Secka A."/>
            <person name="Antonio M."/>
            <person name="Oren A."/>
            <person name="Chaudhuri R.R."/>
            <person name="La Ragione R."/>
            <person name="Hildebrand F."/>
            <person name="Pallen M.J."/>
        </authorList>
    </citation>
    <scope>NUCLEOTIDE SEQUENCE</scope>
    <source>
        <strain evidence="7">CHK191-13928</strain>
    </source>
</reference>
<dbReference type="AlphaFoldDB" id="A0A9D1WV05"/>
<dbReference type="Pfam" id="PF03787">
    <property type="entry name" value="RAMPs"/>
    <property type="match status" value="1"/>
</dbReference>
<sequence>MNFKICKMHFSTGLHIGKGLLTDGEPVFYADTLFSALCHEALKMEKLDTLFRYCKEGHLKFSDGMPFIQKKLYLPKPLLRVETDEEGSSKMKKLFKKLSYIPVEKFEEYLQGNLDVQKEKEKYDTLGKFQMTQKVSVAREEEAEPYFVGSYHFQKEAGLYVIVSYDTEEVFEFFMELMRALEYSGIGGKRTSGYGKFQLEFADMSKKLQERMDIEKYSLKMAVSLALPTEDELEEACSDANFQVIKRSGFVASDTYAKHLQRKKDFYALAGGSCFQNTFDGDIYDVSLGGSHPVYQYAIPIFVGVKEWDNI</sequence>
<accession>A0A9D1WV05</accession>
<dbReference type="InterPro" id="IPR005537">
    <property type="entry name" value="RAMP_III_fam"/>
</dbReference>
<evidence type="ECO:0000313" key="7">
    <source>
        <dbReference type="EMBL" id="HIX67551.1"/>
    </source>
</evidence>
<evidence type="ECO:0000256" key="2">
    <source>
        <dbReference type="ARBA" id="ARBA00016109"/>
    </source>
</evidence>
<keyword evidence="3" id="KW-0694">RNA-binding</keyword>